<dbReference type="EMBL" id="KB446557">
    <property type="protein sequence ID" value="EME84639.1"/>
    <property type="molecule type" value="Genomic_DNA"/>
</dbReference>
<organism evidence="1 2">
    <name type="scientific">Pseudocercospora fijiensis (strain CIRAD86)</name>
    <name type="common">Black leaf streak disease fungus</name>
    <name type="synonym">Mycosphaerella fijiensis</name>
    <dbReference type="NCBI Taxonomy" id="383855"/>
    <lineage>
        <taxon>Eukaryota</taxon>
        <taxon>Fungi</taxon>
        <taxon>Dikarya</taxon>
        <taxon>Ascomycota</taxon>
        <taxon>Pezizomycotina</taxon>
        <taxon>Dothideomycetes</taxon>
        <taxon>Dothideomycetidae</taxon>
        <taxon>Mycosphaerellales</taxon>
        <taxon>Mycosphaerellaceae</taxon>
        <taxon>Pseudocercospora</taxon>
    </lineage>
</organism>
<dbReference type="GeneID" id="19333018"/>
<dbReference type="KEGG" id="pfj:MYCFIDRAFT_173588"/>
<gene>
    <name evidence="1" type="ORF">MYCFIDRAFT_173588</name>
</gene>
<name>M3A0F5_PSEFD</name>
<protein>
    <submittedName>
        <fullName evidence="1">Uncharacterized protein</fullName>
    </submittedName>
</protein>
<keyword evidence="2" id="KW-1185">Reference proteome</keyword>
<dbReference type="Proteomes" id="UP000016932">
    <property type="component" value="Unassembled WGS sequence"/>
</dbReference>
<accession>M3A0F5</accession>
<dbReference type="AlphaFoldDB" id="M3A0F5"/>
<proteinExistence type="predicted"/>
<evidence type="ECO:0000313" key="1">
    <source>
        <dbReference type="EMBL" id="EME84639.1"/>
    </source>
</evidence>
<sequence length="64" mass="6986">MLGILRSEALAVLPSWYFQVVATSLIDCFPLDGVGLQSCALGTLVKQAIHFYFINFAPQHATDS</sequence>
<reference evidence="1 2" key="1">
    <citation type="journal article" date="2012" name="PLoS Pathog.">
        <title>Diverse lifestyles and strategies of plant pathogenesis encoded in the genomes of eighteen Dothideomycetes fungi.</title>
        <authorList>
            <person name="Ohm R.A."/>
            <person name="Feau N."/>
            <person name="Henrissat B."/>
            <person name="Schoch C.L."/>
            <person name="Horwitz B.A."/>
            <person name="Barry K.W."/>
            <person name="Condon B.J."/>
            <person name="Copeland A.C."/>
            <person name="Dhillon B."/>
            <person name="Glaser F."/>
            <person name="Hesse C.N."/>
            <person name="Kosti I."/>
            <person name="LaButti K."/>
            <person name="Lindquist E.A."/>
            <person name="Lucas S."/>
            <person name="Salamov A.A."/>
            <person name="Bradshaw R.E."/>
            <person name="Ciuffetti L."/>
            <person name="Hamelin R.C."/>
            <person name="Kema G.H.J."/>
            <person name="Lawrence C."/>
            <person name="Scott J.A."/>
            <person name="Spatafora J.W."/>
            <person name="Turgeon B.G."/>
            <person name="de Wit P.J.G.M."/>
            <person name="Zhong S."/>
            <person name="Goodwin S.B."/>
            <person name="Grigoriev I.V."/>
        </authorList>
    </citation>
    <scope>NUCLEOTIDE SEQUENCE [LARGE SCALE GENOMIC DNA]</scope>
    <source>
        <strain evidence="1 2">CIRAD86</strain>
    </source>
</reference>
<dbReference type="HOGENOM" id="CLU_2868646_0_0_1"/>
<dbReference type="VEuPathDB" id="FungiDB:MYCFIDRAFT_173588"/>
<dbReference type="RefSeq" id="XP_007925263.1">
    <property type="nucleotide sequence ID" value="XM_007927072.1"/>
</dbReference>
<evidence type="ECO:0000313" key="2">
    <source>
        <dbReference type="Proteomes" id="UP000016932"/>
    </source>
</evidence>